<accession>A0A8J9YVJ9</accession>
<keyword evidence="4" id="KW-1185">Reference proteome</keyword>
<evidence type="ECO:0000313" key="3">
    <source>
        <dbReference type="EMBL" id="CAH1242463.1"/>
    </source>
</evidence>
<keyword evidence="1" id="KW-0175">Coiled coil</keyword>
<gene>
    <name evidence="3" type="primary">Hypp6735</name>
    <name evidence="3" type="ORF">BLAG_LOCUS5754</name>
</gene>
<organism evidence="3 4">
    <name type="scientific">Branchiostoma lanceolatum</name>
    <name type="common">Common lancelet</name>
    <name type="synonym">Amphioxus lanceolatum</name>
    <dbReference type="NCBI Taxonomy" id="7740"/>
    <lineage>
        <taxon>Eukaryota</taxon>
        <taxon>Metazoa</taxon>
        <taxon>Chordata</taxon>
        <taxon>Cephalochordata</taxon>
        <taxon>Leptocardii</taxon>
        <taxon>Amphioxiformes</taxon>
        <taxon>Branchiostomatidae</taxon>
        <taxon>Branchiostoma</taxon>
    </lineage>
</organism>
<feature type="region of interest" description="Disordered" evidence="2">
    <location>
        <begin position="159"/>
        <end position="213"/>
    </location>
</feature>
<name>A0A8J9YVJ9_BRALA</name>
<dbReference type="AlphaFoldDB" id="A0A8J9YVJ9"/>
<evidence type="ECO:0000256" key="2">
    <source>
        <dbReference type="SAM" id="MobiDB-lite"/>
    </source>
</evidence>
<feature type="region of interest" description="Disordered" evidence="2">
    <location>
        <begin position="401"/>
        <end position="425"/>
    </location>
</feature>
<dbReference type="OrthoDB" id="5981398at2759"/>
<evidence type="ECO:0000256" key="1">
    <source>
        <dbReference type="SAM" id="Coils"/>
    </source>
</evidence>
<proteinExistence type="predicted"/>
<evidence type="ECO:0000313" key="4">
    <source>
        <dbReference type="Proteomes" id="UP000838412"/>
    </source>
</evidence>
<reference evidence="3" key="1">
    <citation type="submission" date="2022-01" db="EMBL/GenBank/DDBJ databases">
        <authorList>
            <person name="Braso-Vives M."/>
        </authorList>
    </citation>
    <scope>NUCLEOTIDE SEQUENCE</scope>
</reference>
<dbReference type="Proteomes" id="UP000838412">
    <property type="component" value="Chromosome 12"/>
</dbReference>
<sequence length="483" mass="52877">MHMDDELYRRREEAKSESRKSLAWLIAIGDVFSHVFFQVTFRADDGVDVELDRKGQPPPATGRGYRHQTEDTKDLVQWCVHFKGPGHNLGCLVPRTGSLKNLKSEVARWKDRAEEAERELDDWKKRALAAEGKLARPTTCTTDGDDTVSTSEARQVCTYGKSSAPAKKTTSPALPSQGKPSAGRPSSTRPDTIDANHLQSDGDDPEDVLPFSEGPSFTIAVDKTVQKNGLLSAHSLAYHKGVAFVCEKSNIALIEVEGTVTVKVSSFKKLADIRTELERKGLSTDGTMKQHRARLQNHLNVVEMTYGPNKPNQRSKLTIAEGPIICPGAIWAKTNGDLVIGDNASKTVVTVQVTGDGIGLIGTMAKCADYPMDCVKVLSVCIDAGGWWESVESLQSHRHVRCQPRSATSPRSRQRRSPQPDIFPAKGKFHTSLDANAQEVRFPLGDNVFLTVGPGPNKSAAGEERDALCDICKTKCLTKFDLN</sequence>
<feature type="coiled-coil region" evidence="1">
    <location>
        <begin position="99"/>
        <end position="133"/>
    </location>
</feature>
<protein>
    <submittedName>
        <fullName evidence="3">Hypp6735 protein</fullName>
    </submittedName>
</protein>
<dbReference type="EMBL" id="OV696697">
    <property type="protein sequence ID" value="CAH1242463.1"/>
    <property type="molecule type" value="Genomic_DNA"/>
</dbReference>